<dbReference type="Proteomes" id="UP001054837">
    <property type="component" value="Unassembled WGS sequence"/>
</dbReference>
<comment type="caution">
    <text evidence="1">The sequence shown here is derived from an EMBL/GenBank/DDBJ whole genome shotgun (WGS) entry which is preliminary data.</text>
</comment>
<keyword evidence="2" id="KW-1185">Reference proteome</keyword>
<evidence type="ECO:0000313" key="2">
    <source>
        <dbReference type="Proteomes" id="UP001054837"/>
    </source>
</evidence>
<evidence type="ECO:0000313" key="1">
    <source>
        <dbReference type="EMBL" id="GIY72088.1"/>
    </source>
</evidence>
<protein>
    <submittedName>
        <fullName evidence="1">Uncharacterized protein</fullName>
    </submittedName>
</protein>
<dbReference type="EMBL" id="BPLQ01013441">
    <property type="protein sequence ID" value="GIY72088.1"/>
    <property type="molecule type" value="Genomic_DNA"/>
</dbReference>
<gene>
    <name evidence="1" type="ORF">CDAR_94241</name>
</gene>
<accession>A0AAV4VQ10</accession>
<organism evidence="1 2">
    <name type="scientific">Caerostris darwini</name>
    <dbReference type="NCBI Taxonomy" id="1538125"/>
    <lineage>
        <taxon>Eukaryota</taxon>
        <taxon>Metazoa</taxon>
        <taxon>Ecdysozoa</taxon>
        <taxon>Arthropoda</taxon>
        <taxon>Chelicerata</taxon>
        <taxon>Arachnida</taxon>
        <taxon>Araneae</taxon>
        <taxon>Araneomorphae</taxon>
        <taxon>Entelegynae</taxon>
        <taxon>Araneoidea</taxon>
        <taxon>Araneidae</taxon>
        <taxon>Caerostris</taxon>
    </lineage>
</organism>
<reference evidence="1 2" key="1">
    <citation type="submission" date="2021-06" db="EMBL/GenBank/DDBJ databases">
        <title>Caerostris darwini draft genome.</title>
        <authorList>
            <person name="Kono N."/>
            <person name="Arakawa K."/>
        </authorList>
    </citation>
    <scope>NUCLEOTIDE SEQUENCE [LARGE SCALE GENOMIC DNA]</scope>
</reference>
<proteinExistence type="predicted"/>
<sequence>MKGVINYDWTVNQLVKRTGIRDILHPQHSEIPLHHSRETLSHFAALAHLPKRKQRTACFGLFLASEGVCVHIAGPLTKNISNWEFHLEIRFLFLFVSKM</sequence>
<dbReference type="AlphaFoldDB" id="A0AAV4VQ10"/>
<name>A0AAV4VQ10_9ARAC</name>